<gene>
    <name evidence="1" type="ORF">C2G38_1902063</name>
</gene>
<keyword evidence="2" id="KW-1185">Reference proteome</keyword>
<dbReference type="Proteomes" id="UP000266673">
    <property type="component" value="Unassembled WGS sequence"/>
</dbReference>
<dbReference type="OrthoDB" id="3257409at2759"/>
<feature type="non-terminal residue" evidence="1">
    <location>
        <position position="130"/>
    </location>
</feature>
<feature type="non-terminal residue" evidence="1">
    <location>
        <position position="1"/>
    </location>
</feature>
<organism evidence="1 2">
    <name type="scientific">Gigaspora rosea</name>
    <dbReference type="NCBI Taxonomy" id="44941"/>
    <lineage>
        <taxon>Eukaryota</taxon>
        <taxon>Fungi</taxon>
        <taxon>Fungi incertae sedis</taxon>
        <taxon>Mucoromycota</taxon>
        <taxon>Glomeromycotina</taxon>
        <taxon>Glomeromycetes</taxon>
        <taxon>Diversisporales</taxon>
        <taxon>Gigasporaceae</taxon>
        <taxon>Gigaspora</taxon>
    </lineage>
</organism>
<dbReference type="STRING" id="44941.A0A397V905"/>
<evidence type="ECO:0000313" key="2">
    <source>
        <dbReference type="Proteomes" id="UP000266673"/>
    </source>
</evidence>
<dbReference type="EMBL" id="QKWP01000675">
    <property type="protein sequence ID" value="RIB16453.1"/>
    <property type="molecule type" value="Genomic_DNA"/>
</dbReference>
<reference evidence="1 2" key="1">
    <citation type="submission" date="2018-06" db="EMBL/GenBank/DDBJ databases">
        <title>Comparative genomics reveals the genomic features of Rhizophagus irregularis, R. cerebriforme, R. diaphanum and Gigaspora rosea, and their symbiotic lifestyle signature.</title>
        <authorList>
            <person name="Morin E."/>
            <person name="San Clemente H."/>
            <person name="Chen E.C.H."/>
            <person name="De La Providencia I."/>
            <person name="Hainaut M."/>
            <person name="Kuo A."/>
            <person name="Kohler A."/>
            <person name="Murat C."/>
            <person name="Tang N."/>
            <person name="Roy S."/>
            <person name="Loubradou J."/>
            <person name="Henrissat B."/>
            <person name="Grigoriev I.V."/>
            <person name="Corradi N."/>
            <person name="Roux C."/>
            <person name="Martin F.M."/>
        </authorList>
    </citation>
    <scope>NUCLEOTIDE SEQUENCE [LARGE SCALE GENOMIC DNA]</scope>
    <source>
        <strain evidence="1 2">DAOM 194757</strain>
    </source>
</reference>
<comment type="caution">
    <text evidence="1">The sequence shown here is derived from an EMBL/GenBank/DDBJ whole genome shotgun (WGS) entry which is preliminary data.</text>
</comment>
<proteinExistence type="predicted"/>
<name>A0A397V905_9GLOM</name>
<accession>A0A397V905</accession>
<sequence>SLYRLQKIFSDMVPIEPTFVDMCWNSCCTFNGENSSCEMCPICGEPRYLLGKVPKKAQKSAAYFSIIDSLKMQYKDLAQYLSEDSKIGDVFDGNRYKSLATSGLFSDPHDIAFTMSVDGYQLFKQKRNNC</sequence>
<dbReference type="AlphaFoldDB" id="A0A397V905"/>
<evidence type="ECO:0000313" key="1">
    <source>
        <dbReference type="EMBL" id="RIB16453.1"/>
    </source>
</evidence>
<protein>
    <submittedName>
        <fullName evidence="1">Uncharacterized protein</fullName>
    </submittedName>
</protein>